<evidence type="ECO:0000313" key="2">
    <source>
        <dbReference type="EMBL" id="KAK0141087.1"/>
    </source>
</evidence>
<dbReference type="EMBL" id="JAOPHQ010003984">
    <property type="protein sequence ID" value="KAK0141087.1"/>
    <property type="molecule type" value="Genomic_DNA"/>
</dbReference>
<comment type="caution">
    <text evidence="2">The sequence shown here is derived from an EMBL/GenBank/DDBJ whole genome shotgun (WGS) entry which is preliminary data.</text>
</comment>
<name>A0AA47MIU4_MERPO</name>
<reference evidence="2" key="1">
    <citation type="journal article" date="2023" name="Front. Mar. Sci.">
        <title>A new Merluccius polli reference genome to investigate the effects of global change in West African waters.</title>
        <authorList>
            <person name="Mateo J.L."/>
            <person name="Blanco-Fernandez C."/>
            <person name="Garcia-Vazquez E."/>
            <person name="Machado-Schiaffino G."/>
        </authorList>
    </citation>
    <scope>NUCLEOTIDE SEQUENCE</scope>
    <source>
        <strain evidence="2">C29</strain>
        <tissue evidence="2">Fin</tissue>
    </source>
</reference>
<dbReference type="AlphaFoldDB" id="A0AA47MIU4"/>
<keyword evidence="3" id="KW-1185">Reference proteome</keyword>
<dbReference type="Proteomes" id="UP001174136">
    <property type="component" value="Unassembled WGS sequence"/>
</dbReference>
<proteinExistence type="predicted"/>
<sequence length="489" mass="52830">MHLITHVLSVPGLRPQETGALDLQHSERKTSWPTCETNDDVNNDFESIYQSVCEEREQGHRPVLQNIQRLKQHDELFYENVILGGKVSWVDGLHSEQAVLKTPALEATEVVLIGCGGSKTVPSGMCVLEVEVYGCKVVVPMLVVQGQSEDLIIGSNLLRYLVCHLRLGGGLLGGCPTMPGGDGDLKKELLSLVAKAEECVDDVPEKVGFVKIKRAVTLEPMTEHLVWGKLQQVNGTLAGSTIMLVPTCARSRPRSVIVGRTVALLGDDGWLPLKVINPANKPVTLRRNAKLADVHRCTGSAGFQGLSNCILTASVLPDCANNRAWLRDLEDERGAVADASVDSVGYRTRVWVSVLPSETESRVDLEGVDRSEEAVIGRQCEAATIQSTDISVPEIVDQTSHRLSDPDPPMTEVLKTSDGADSGNSLTIGGGSLDHLSGNDNQCLTTETIDKTGFLAGDGEAREGVRSRAGRLLKPVARLIEFMHQRTGS</sequence>
<feature type="region of interest" description="Disordered" evidence="1">
    <location>
        <begin position="416"/>
        <end position="435"/>
    </location>
</feature>
<protein>
    <submittedName>
        <fullName evidence="2">Uncharacterized protein</fullName>
    </submittedName>
</protein>
<organism evidence="2 3">
    <name type="scientific">Merluccius polli</name>
    <name type="common">Benguela hake</name>
    <name type="synonym">Merluccius cadenati</name>
    <dbReference type="NCBI Taxonomy" id="89951"/>
    <lineage>
        <taxon>Eukaryota</taxon>
        <taxon>Metazoa</taxon>
        <taxon>Chordata</taxon>
        <taxon>Craniata</taxon>
        <taxon>Vertebrata</taxon>
        <taxon>Euteleostomi</taxon>
        <taxon>Actinopterygii</taxon>
        <taxon>Neopterygii</taxon>
        <taxon>Teleostei</taxon>
        <taxon>Neoteleostei</taxon>
        <taxon>Acanthomorphata</taxon>
        <taxon>Zeiogadaria</taxon>
        <taxon>Gadariae</taxon>
        <taxon>Gadiformes</taxon>
        <taxon>Gadoidei</taxon>
        <taxon>Merlucciidae</taxon>
        <taxon>Merluccius</taxon>
    </lineage>
</organism>
<evidence type="ECO:0000313" key="3">
    <source>
        <dbReference type="Proteomes" id="UP001174136"/>
    </source>
</evidence>
<accession>A0AA47MIU4</accession>
<gene>
    <name evidence="2" type="ORF">N1851_021889</name>
</gene>
<evidence type="ECO:0000256" key="1">
    <source>
        <dbReference type="SAM" id="MobiDB-lite"/>
    </source>
</evidence>